<reference evidence="2" key="1">
    <citation type="submission" date="2020-01" db="EMBL/GenBank/DDBJ databases">
        <authorList>
            <consortium name="DOE Joint Genome Institute"/>
            <person name="Haridas S."/>
            <person name="Albert R."/>
            <person name="Binder M."/>
            <person name="Bloem J."/>
            <person name="Labutti K."/>
            <person name="Salamov A."/>
            <person name="Andreopoulos B."/>
            <person name="Baker S.E."/>
            <person name="Barry K."/>
            <person name="Bills G."/>
            <person name="Bluhm B.H."/>
            <person name="Cannon C."/>
            <person name="Castanera R."/>
            <person name="Culley D.E."/>
            <person name="Daum C."/>
            <person name="Ezra D."/>
            <person name="Gonzalez J.B."/>
            <person name="Henrissat B."/>
            <person name="Kuo A."/>
            <person name="Liang C."/>
            <person name="Lipzen A."/>
            <person name="Lutzoni F."/>
            <person name="Magnuson J."/>
            <person name="Mondo S."/>
            <person name="Nolan M."/>
            <person name="Ohm R."/>
            <person name="Pangilinan J."/>
            <person name="Park H.-J."/>
            <person name="Ramirez L."/>
            <person name="Alfaro M."/>
            <person name="Sun H."/>
            <person name="Tritt A."/>
            <person name="Yoshinaga Y."/>
            <person name="Zwiers L.-H."/>
            <person name="Turgeon B.G."/>
            <person name="Goodwin S.B."/>
            <person name="Spatafora J.W."/>
            <person name="Crous P.W."/>
            <person name="Grigoriev I.V."/>
        </authorList>
    </citation>
    <scope>NUCLEOTIDE SEQUENCE</scope>
    <source>
        <strain evidence="2">CBS 394.84</strain>
    </source>
</reference>
<keyword evidence="3" id="KW-1185">Reference proteome</keyword>
<keyword evidence="1" id="KW-0472">Membrane</keyword>
<dbReference type="Proteomes" id="UP000800039">
    <property type="component" value="Unassembled WGS sequence"/>
</dbReference>
<dbReference type="RefSeq" id="XP_040786110.1">
    <property type="nucleotide sequence ID" value="XM_040926784.1"/>
</dbReference>
<accession>A0A9P4L6N6</accession>
<organism evidence="2 3">
    <name type="scientific">Cucurbitaria berberidis CBS 394.84</name>
    <dbReference type="NCBI Taxonomy" id="1168544"/>
    <lineage>
        <taxon>Eukaryota</taxon>
        <taxon>Fungi</taxon>
        <taxon>Dikarya</taxon>
        <taxon>Ascomycota</taxon>
        <taxon>Pezizomycotina</taxon>
        <taxon>Dothideomycetes</taxon>
        <taxon>Pleosporomycetidae</taxon>
        <taxon>Pleosporales</taxon>
        <taxon>Pleosporineae</taxon>
        <taxon>Cucurbitariaceae</taxon>
        <taxon>Cucurbitaria</taxon>
    </lineage>
</organism>
<evidence type="ECO:0000313" key="2">
    <source>
        <dbReference type="EMBL" id="KAF1843547.1"/>
    </source>
</evidence>
<proteinExistence type="predicted"/>
<keyword evidence="1" id="KW-1133">Transmembrane helix</keyword>
<keyword evidence="1" id="KW-0812">Transmembrane</keyword>
<feature type="transmembrane region" description="Helical" evidence="1">
    <location>
        <begin position="73"/>
        <end position="99"/>
    </location>
</feature>
<gene>
    <name evidence="2" type="ORF">K460DRAFT_146991</name>
</gene>
<protein>
    <submittedName>
        <fullName evidence="2">Uncharacterized protein</fullName>
    </submittedName>
</protein>
<feature type="transmembrane region" description="Helical" evidence="1">
    <location>
        <begin position="7"/>
        <end position="29"/>
    </location>
</feature>
<name>A0A9P4L6N6_9PLEO</name>
<evidence type="ECO:0000313" key="3">
    <source>
        <dbReference type="Proteomes" id="UP000800039"/>
    </source>
</evidence>
<evidence type="ECO:0000256" key="1">
    <source>
        <dbReference type="SAM" id="Phobius"/>
    </source>
</evidence>
<dbReference type="AlphaFoldDB" id="A0A9P4L6N6"/>
<dbReference type="EMBL" id="ML976617">
    <property type="protein sequence ID" value="KAF1843547.1"/>
    <property type="molecule type" value="Genomic_DNA"/>
</dbReference>
<comment type="caution">
    <text evidence="2">The sequence shown here is derived from an EMBL/GenBank/DDBJ whole genome shotgun (WGS) entry which is preliminary data.</text>
</comment>
<dbReference type="GeneID" id="63844036"/>
<sequence>MTCMICLYDYFISLLLYLLLAFCLVSFYYDGISLFFYTRQWDAKTVLGFGQTMTTHGAYAWCMVHMDGKKVSMVILSFMLFLLGSPWQSPVIPSLVATVHDGCMSNRSRPQKSLMVCVWGSRRNGTTISGWEVQFRDIRWCGADGCWQRLEG</sequence>